<feature type="region of interest" description="Disordered" evidence="1">
    <location>
        <begin position="90"/>
        <end position="110"/>
    </location>
</feature>
<protein>
    <submittedName>
        <fullName evidence="2">Hydrolase</fullName>
        <ecNumber evidence="2">5.4.99.15</ecNumber>
    </submittedName>
</protein>
<keyword evidence="2" id="KW-0378">Hydrolase</keyword>
<name>A0A379S5B6_SALER</name>
<reference evidence="2 3" key="1">
    <citation type="submission" date="2018-06" db="EMBL/GenBank/DDBJ databases">
        <authorList>
            <consortium name="Pathogen Informatics"/>
            <person name="Doyle S."/>
        </authorList>
    </citation>
    <scope>NUCLEOTIDE SEQUENCE [LARGE SCALE GENOMIC DNA]</scope>
    <source>
        <strain evidence="2 3">NCTC7295</strain>
    </source>
</reference>
<organism evidence="2 3">
    <name type="scientific">Salmonella enterica subsp. arizonae</name>
    <dbReference type="NCBI Taxonomy" id="59203"/>
    <lineage>
        <taxon>Bacteria</taxon>
        <taxon>Pseudomonadati</taxon>
        <taxon>Pseudomonadota</taxon>
        <taxon>Gammaproteobacteria</taxon>
        <taxon>Enterobacterales</taxon>
        <taxon>Enterobacteriaceae</taxon>
        <taxon>Salmonella</taxon>
    </lineage>
</organism>
<proteinExistence type="predicted"/>
<sequence length="176" mass="19651">MERVKTLENPPPPEALTFLSRLLTGEVPTSSQEVATQFRVRFQQLTGPLMAKSVEDTLFFRQNMGLALNEVGAEPVAHHFSIERFHHEMKTRQARQPDALSGTSTHDTKRGEDARARLYTLTEAPEQWERMPCPLAADESDPCQIFKGWHGAKIGGYMDVISGANRRLASDVTTTG</sequence>
<dbReference type="Gene3D" id="3.20.20.80">
    <property type="entry name" value="Glycosidases"/>
    <property type="match status" value="1"/>
</dbReference>
<keyword evidence="2" id="KW-0413">Isomerase</keyword>
<dbReference type="EMBL" id="UGWZ01000001">
    <property type="protein sequence ID" value="SUG15165.1"/>
    <property type="molecule type" value="Genomic_DNA"/>
</dbReference>
<dbReference type="EC" id="5.4.99.15" evidence="2"/>
<gene>
    <name evidence="2" type="primary">treY_2</name>
    <name evidence="2" type="ORF">NCTC7295_02825</name>
</gene>
<dbReference type="Proteomes" id="UP000254124">
    <property type="component" value="Unassembled WGS sequence"/>
</dbReference>
<dbReference type="GO" id="GO:0016787">
    <property type="term" value="F:hydrolase activity"/>
    <property type="evidence" value="ECO:0007669"/>
    <property type="project" value="UniProtKB-KW"/>
</dbReference>
<dbReference type="AlphaFoldDB" id="A0A379S5B6"/>
<evidence type="ECO:0000256" key="1">
    <source>
        <dbReference type="SAM" id="MobiDB-lite"/>
    </source>
</evidence>
<evidence type="ECO:0000313" key="2">
    <source>
        <dbReference type="EMBL" id="SUG15165.1"/>
    </source>
</evidence>
<dbReference type="InterPro" id="IPR017853">
    <property type="entry name" value="GH"/>
</dbReference>
<dbReference type="GO" id="GO:0047470">
    <property type="term" value="F:(1,4)-alpha-D-glucan 1-alpha-D-glucosylmutase activity"/>
    <property type="evidence" value="ECO:0007669"/>
    <property type="project" value="UniProtKB-EC"/>
</dbReference>
<evidence type="ECO:0000313" key="3">
    <source>
        <dbReference type="Proteomes" id="UP000254124"/>
    </source>
</evidence>
<accession>A0A379S5B6</accession>
<dbReference type="SUPFAM" id="SSF51445">
    <property type="entry name" value="(Trans)glycosidases"/>
    <property type="match status" value="1"/>
</dbReference>